<feature type="non-terminal residue" evidence="1">
    <location>
        <position position="1"/>
    </location>
</feature>
<proteinExistence type="predicted"/>
<comment type="caution">
    <text evidence="1">The sequence shown here is derived from an EMBL/GenBank/DDBJ whole genome shotgun (WGS) entry which is preliminary data.</text>
</comment>
<protein>
    <submittedName>
        <fullName evidence="1">Transposase, IS4 family protein</fullName>
    </submittedName>
</protein>
<dbReference type="SUPFAM" id="SSF53098">
    <property type="entry name" value="Ribonuclease H-like"/>
    <property type="match status" value="1"/>
</dbReference>
<dbReference type="InterPro" id="IPR006783">
    <property type="entry name" value="Transposase_ISC1217"/>
</dbReference>
<gene>
    <name evidence="1" type="ORF">B1B_02251</name>
</gene>
<name>T1BQT5_9ZZZZ</name>
<reference evidence="1" key="1">
    <citation type="submission" date="2013-08" db="EMBL/GenBank/DDBJ databases">
        <authorList>
            <person name="Mendez C."/>
            <person name="Richter M."/>
            <person name="Ferrer M."/>
            <person name="Sanchez J."/>
        </authorList>
    </citation>
    <scope>NUCLEOTIDE SEQUENCE</scope>
</reference>
<sequence>SSRIDEDLIFQKNIDLINTIEKDGILAIDDTIVKKTGKNIEAAGWIFDHSVGKTVWGIQMATSVLSGRYGMYPISAEIYRRMEKLESEGKMEEYRTKIEMQMGIIGKCISAGLHFSVVTGDIWYFTKDLIRFLDEKKLDWVFQSKGNRKIKIEGRWNTLEEIDLSYADSRILTISGNTYSVWETGGRMKGIGSVKAIISEGTNGRRYYVTKRKDWKAEKILETYLERWGIEVMHRDLKQDGLGEIFLRKLCKTELYLRLIVSGRTLLEISGIRSLNRYPGIPDKVGKRKRWISFEILESLFMGFRKYGNRFIQAVKKSLTDPYRSTRGILGRLRELNLGEPI</sequence>
<dbReference type="Pfam" id="PF04693">
    <property type="entry name" value="DDE_Tnp_2"/>
    <property type="match status" value="1"/>
</dbReference>
<dbReference type="EMBL" id="AUZY01001326">
    <property type="protein sequence ID" value="EQD75211.1"/>
    <property type="molecule type" value="Genomic_DNA"/>
</dbReference>
<dbReference type="AlphaFoldDB" id="T1BQT5"/>
<accession>T1BQT5</accession>
<organism evidence="1">
    <name type="scientific">mine drainage metagenome</name>
    <dbReference type="NCBI Taxonomy" id="410659"/>
    <lineage>
        <taxon>unclassified sequences</taxon>
        <taxon>metagenomes</taxon>
        <taxon>ecological metagenomes</taxon>
    </lineage>
</organism>
<dbReference type="InterPro" id="IPR012337">
    <property type="entry name" value="RNaseH-like_sf"/>
</dbReference>
<reference evidence="1" key="2">
    <citation type="journal article" date="2014" name="ISME J.">
        <title>Microbial stratification in low pH oxic and suboxic macroscopic growths along an acid mine drainage.</title>
        <authorList>
            <person name="Mendez-Garcia C."/>
            <person name="Mesa V."/>
            <person name="Sprenger R.R."/>
            <person name="Richter M."/>
            <person name="Diez M.S."/>
            <person name="Solano J."/>
            <person name="Bargiela R."/>
            <person name="Golyshina O.V."/>
            <person name="Manteca A."/>
            <person name="Ramos J.L."/>
            <person name="Gallego J.R."/>
            <person name="Llorente I."/>
            <person name="Martins Dos Santos V.A."/>
            <person name="Jensen O.N."/>
            <person name="Pelaez A.I."/>
            <person name="Sanchez J."/>
            <person name="Ferrer M."/>
        </authorList>
    </citation>
    <scope>NUCLEOTIDE SEQUENCE</scope>
</reference>
<evidence type="ECO:0000313" key="1">
    <source>
        <dbReference type="EMBL" id="EQD75211.1"/>
    </source>
</evidence>